<name>N2B8G7_9FIRM</name>
<dbReference type="Proteomes" id="UP000012589">
    <property type="component" value="Unassembled WGS sequence"/>
</dbReference>
<proteinExistence type="predicted"/>
<dbReference type="AlphaFoldDB" id="N2B8G7"/>
<dbReference type="PATRIC" id="fig|1235802.3.peg.1562"/>
<evidence type="ECO:0000313" key="1">
    <source>
        <dbReference type="EMBL" id="EMZ33049.1"/>
    </source>
</evidence>
<sequence>MRKTNHNKKMKASLTVEAAVLIPLALLTITGGIKIGYNLFHEAKSNAVVHEELMELDPVEIVRNNTLLEKLK</sequence>
<evidence type="ECO:0000313" key="2">
    <source>
        <dbReference type="Proteomes" id="UP000012589"/>
    </source>
</evidence>
<gene>
    <name evidence="1" type="ORF">C823_01467</name>
</gene>
<reference evidence="1 2" key="1">
    <citation type="journal article" date="2014" name="Genome Announc.">
        <title>Draft genome sequences of the altered schaedler flora, a defined bacterial community from gnotobiotic mice.</title>
        <authorList>
            <person name="Wannemuehler M.J."/>
            <person name="Overstreet A.M."/>
            <person name="Ward D.V."/>
            <person name="Phillips G.J."/>
        </authorList>
    </citation>
    <scope>NUCLEOTIDE SEQUENCE [LARGE SCALE GENOMIC DNA]</scope>
    <source>
        <strain evidence="1 2">ASF492</strain>
    </source>
</reference>
<keyword evidence="2" id="KW-1185">Reference proteome</keyword>
<comment type="caution">
    <text evidence="1">The sequence shown here is derived from an EMBL/GenBank/DDBJ whole genome shotgun (WGS) entry which is preliminary data.</text>
</comment>
<organism evidence="1 2">
    <name type="scientific">Eubacterium plexicaudatum ASF492</name>
    <dbReference type="NCBI Taxonomy" id="1235802"/>
    <lineage>
        <taxon>Bacteria</taxon>
        <taxon>Bacillati</taxon>
        <taxon>Bacillota</taxon>
        <taxon>Clostridia</taxon>
        <taxon>Eubacteriales</taxon>
        <taxon>Eubacteriaceae</taxon>
        <taxon>Eubacterium</taxon>
    </lineage>
</organism>
<dbReference type="STRING" id="1235802.C823_01467"/>
<protein>
    <submittedName>
        <fullName evidence="1">Uncharacterized protein</fullName>
    </submittedName>
</protein>
<dbReference type="EMBL" id="AQFT01000041">
    <property type="protein sequence ID" value="EMZ33049.1"/>
    <property type="molecule type" value="Genomic_DNA"/>
</dbReference>
<accession>N2B8G7</accession>
<dbReference type="HOGENOM" id="CLU_2716407_0_0_9"/>